<keyword evidence="6" id="KW-1185">Reference proteome</keyword>
<organism evidence="5 6">
    <name type="scientific">Toxocara canis</name>
    <name type="common">Canine roundworm</name>
    <dbReference type="NCBI Taxonomy" id="6265"/>
    <lineage>
        <taxon>Eukaryota</taxon>
        <taxon>Metazoa</taxon>
        <taxon>Ecdysozoa</taxon>
        <taxon>Nematoda</taxon>
        <taxon>Chromadorea</taxon>
        <taxon>Rhabditida</taxon>
        <taxon>Spirurina</taxon>
        <taxon>Ascaridomorpha</taxon>
        <taxon>Ascaridoidea</taxon>
        <taxon>Toxocaridae</taxon>
        <taxon>Toxocara</taxon>
    </lineage>
</organism>
<dbReference type="InterPro" id="IPR047201">
    <property type="entry name" value="ERI-1_3'hExo-like"/>
</dbReference>
<dbReference type="InterPro" id="IPR013520">
    <property type="entry name" value="Ribonucl_H"/>
</dbReference>
<dbReference type="Proteomes" id="UP000031036">
    <property type="component" value="Unassembled WGS sequence"/>
</dbReference>
<dbReference type="InterPro" id="IPR051274">
    <property type="entry name" value="3-5_Exoribonuclease"/>
</dbReference>
<gene>
    <name evidence="5" type="primary">Eri3</name>
    <name evidence="5" type="ORF">Tcan_07985</name>
</gene>
<dbReference type="GO" id="GO:0003676">
    <property type="term" value="F:nucleic acid binding"/>
    <property type="evidence" value="ECO:0007669"/>
    <property type="project" value="InterPro"/>
</dbReference>
<dbReference type="SUPFAM" id="SSF53098">
    <property type="entry name" value="Ribonuclease H-like"/>
    <property type="match status" value="1"/>
</dbReference>
<keyword evidence="1" id="KW-0540">Nuclease</keyword>
<dbReference type="PANTHER" id="PTHR23044">
    <property type="entry name" value="3'-5' EXONUCLEASE ERI1-RELATED"/>
    <property type="match status" value="1"/>
</dbReference>
<evidence type="ECO:0000256" key="1">
    <source>
        <dbReference type="ARBA" id="ARBA00022722"/>
    </source>
</evidence>
<evidence type="ECO:0000313" key="5">
    <source>
        <dbReference type="EMBL" id="KHN77492.1"/>
    </source>
</evidence>
<dbReference type="AlphaFoldDB" id="A0A0B2V7Q0"/>
<dbReference type="OrthoDB" id="448399at2759"/>
<dbReference type="InterPro" id="IPR012337">
    <property type="entry name" value="RNaseH-like_sf"/>
</dbReference>
<comment type="caution">
    <text evidence="5">The sequence shown here is derived from an EMBL/GenBank/DDBJ whole genome shotgun (WGS) entry which is preliminary data.</text>
</comment>
<keyword evidence="2" id="KW-0378">Hydrolase</keyword>
<dbReference type="SMART" id="SM00479">
    <property type="entry name" value="EXOIII"/>
    <property type="match status" value="1"/>
</dbReference>
<dbReference type="OMA" id="FNYANEI"/>
<dbReference type="EMBL" id="JPKZ01002274">
    <property type="protein sequence ID" value="KHN77492.1"/>
    <property type="molecule type" value="Genomic_DNA"/>
</dbReference>
<reference evidence="5 6" key="1">
    <citation type="submission" date="2014-11" db="EMBL/GenBank/DDBJ databases">
        <title>Genetic blueprint of the zoonotic pathogen Toxocara canis.</title>
        <authorList>
            <person name="Zhu X.-Q."/>
            <person name="Korhonen P.K."/>
            <person name="Cai H."/>
            <person name="Young N.D."/>
            <person name="Nejsum P."/>
            <person name="von Samson-Himmelstjerna G."/>
            <person name="Boag P.R."/>
            <person name="Tan P."/>
            <person name="Li Q."/>
            <person name="Min J."/>
            <person name="Yang Y."/>
            <person name="Wang X."/>
            <person name="Fang X."/>
            <person name="Hall R.S."/>
            <person name="Hofmann A."/>
            <person name="Sternberg P.W."/>
            <person name="Jex A.R."/>
            <person name="Gasser R.B."/>
        </authorList>
    </citation>
    <scope>NUCLEOTIDE SEQUENCE [LARGE SCALE GENOMIC DNA]</scope>
    <source>
        <strain evidence="5">PN_DK_2014</strain>
    </source>
</reference>
<dbReference type="Pfam" id="PF00929">
    <property type="entry name" value="RNase_T"/>
    <property type="match status" value="1"/>
</dbReference>
<sequence>MLSTVTRLIWIASDQLCTIRCVSQRNFLKRALLVESQRYSSNKRGRHHENIGRRDPRRAMRGQVMTAQQNFDYFLVLDFEATCEQNAKIQPVQEIIEFPVVQLCAKTLNEVARFHEYVRPTERPILTSFCSNLTGIVQEMVDKQLTLPDVLSKFNRWLCERKLIDSESGSRATDSWTFVTCGDWDLGTMLPGEANFRNIHLPSYFDKWINLKKAYCNAKGYFPRSLMQMLNDERIPHTGRLHSGIDDVLNICAVLRVLSKDGFVFENTSYLTNGVVSGQRTPLFGERRRTGRRGIPT</sequence>
<dbReference type="InterPro" id="IPR036397">
    <property type="entry name" value="RNaseH_sf"/>
</dbReference>
<evidence type="ECO:0000256" key="3">
    <source>
        <dbReference type="ARBA" id="ARBA00022839"/>
    </source>
</evidence>
<dbReference type="Gene3D" id="3.30.420.10">
    <property type="entry name" value="Ribonuclease H-like superfamily/Ribonuclease H"/>
    <property type="match status" value="1"/>
</dbReference>
<dbReference type="CDD" id="cd06133">
    <property type="entry name" value="ERI-1_3'hExo_like"/>
    <property type="match status" value="1"/>
</dbReference>
<proteinExistence type="predicted"/>
<accession>A0A0B2V7Q0</accession>
<dbReference type="GO" id="GO:0000175">
    <property type="term" value="F:3'-5'-RNA exonuclease activity"/>
    <property type="evidence" value="ECO:0007669"/>
    <property type="project" value="InterPro"/>
</dbReference>
<name>A0A0B2V7Q0_TOXCA</name>
<protein>
    <submittedName>
        <fullName evidence="5">ERI1 exoribonuclease 3</fullName>
    </submittedName>
</protein>
<evidence type="ECO:0000313" key="6">
    <source>
        <dbReference type="Proteomes" id="UP000031036"/>
    </source>
</evidence>
<dbReference type="PANTHER" id="PTHR23044:SF61">
    <property type="entry name" value="3'-5' EXORIBONUCLEASE 1-RELATED"/>
    <property type="match status" value="1"/>
</dbReference>
<evidence type="ECO:0000259" key="4">
    <source>
        <dbReference type="SMART" id="SM00479"/>
    </source>
</evidence>
<keyword evidence="3" id="KW-0269">Exonuclease</keyword>
<feature type="domain" description="Exonuclease" evidence="4">
    <location>
        <begin position="73"/>
        <end position="264"/>
    </location>
</feature>
<dbReference type="STRING" id="6265.A0A0B2V7Q0"/>
<evidence type="ECO:0000256" key="2">
    <source>
        <dbReference type="ARBA" id="ARBA00022801"/>
    </source>
</evidence>